<dbReference type="InterPro" id="IPR050090">
    <property type="entry name" value="Tyrosine_recombinase_XerCD"/>
</dbReference>
<dbReference type="GO" id="GO:0006310">
    <property type="term" value="P:DNA recombination"/>
    <property type="evidence" value="ECO:0007669"/>
    <property type="project" value="UniProtKB-KW"/>
</dbReference>
<dbReference type="GO" id="GO:0003677">
    <property type="term" value="F:DNA binding"/>
    <property type="evidence" value="ECO:0007669"/>
    <property type="project" value="UniProtKB-UniRule"/>
</dbReference>
<evidence type="ECO:0000259" key="9">
    <source>
        <dbReference type="PROSITE" id="PS51900"/>
    </source>
</evidence>
<evidence type="ECO:0000256" key="4">
    <source>
        <dbReference type="ARBA" id="ARBA00023125"/>
    </source>
</evidence>
<evidence type="ECO:0000256" key="5">
    <source>
        <dbReference type="ARBA" id="ARBA00023172"/>
    </source>
</evidence>
<keyword evidence="5" id="KW-0233">DNA recombination</keyword>
<keyword evidence="11" id="KW-1185">Reference proteome</keyword>
<accession>A0A0M2NK43</accession>
<dbReference type="Gene3D" id="1.10.443.10">
    <property type="entry name" value="Intergrase catalytic core"/>
    <property type="match status" value="1"/>
</dbReference>
<dbReference type="InterPro" id="IPR010998">
    <property type="entry name" value="Integrase_recombinase_N"/>
</dbReference>
<reference evidence="10 11" key="1">
    <citation type="submission" date="2015-04" db="EMBL/GenBank/DDBJ databases">
        <title>Draft genome sequence of bacteremic isolate Catabacter hongkongensis type strain HKU16T.</title>
        <authorList>
            <person name="Lau S.K."/>
            <person name="Teng J.L."/>
            <person name="Huang Y."/>
            <person name="Curreem S.O."/>
            <person name="Tsui S.K."/>
            <person name="Woo P.C."/>
        </authorList>
    </citation>
    <scope>NUCLEOTIDE SEQUENCE [LARGE SCALE GENOMIC DNA]</scope>
    <source>
        <strain evidence="10 11">HKU16</strain>
    </source>
</reference>
<protein>
    <submittedName>
        <fullName evidence="10">Phage integrase</fullName>
    </submittedName>
</protein>
<evidence type="ECO:0000256" key="6">
    <source>
        <dbReference type="PROSITE-ProRule" id="PRU01248"/>
    </source>
</evidence>
<feature type="domain" description="Core-binding (CB)" evidence="9">
    <location>
        <begin position="80"/>
        <end position="167"/>
    </location>
</feature>
<dbReference type="PROSITE" id="PS51900">
    <property type="entry name" value="CB"/>
    <property type="match status" value="1"/>
</dbReference>
<feature type="region of interest" description="Disordered" evidence="7">
    <location>
        <begin position="1"/>
        <end position="24"/>
    </location>
</feature>
<comment type="function">
    <text evidence="1">Site-specific tyrosine recombinase, which acts by catalyzing the cutting and rejoining of the recombining DNA molecules.</text>
</comment>
<dbReference type="RefSeq" id="WP_235843837.1">
    <property type="nucleotide sequence ID" value="NZ_LAYJ01000078.1"/>
</dbReference>
<dbReference type="InterPro" id="IPR013762">
    <property type="entry name" value="Integrase-like_cat_sf"/>
</dbReference>
<comment type="similarity">
    <text evidence="2">Belongs to the 'phage' integrase family.</text>
</comment>
<comment type="caution">
    <text evidence="10">The sequence shown here is derived from an EMBL/GenBank/DDBJ whole genome shotgun (WGS) entry which is preliminary data.</text>
</comment>
<evidence type="ECO:0000256" key="7">
    <source>
        <dbReference type="SAM" id="MobiDB-lite"/>
    </source>
</evidence>
<feature type="compositionally biased region" description="Basic and acidic residues" evidence="7">
    <location>
        <begin position="1"/>
        <end position="10"/>
    </location>
</feature>
<evidence type="ECO:0000256" key="3">
    <source>
        <dbReference type="ARBA" id="ARBA00022908"/>
    </source>
</evidence>
<evidence type="ECO:0000256" key="2">
    <source>
        <dbReference type="ARBA" id="ARBA00008857"/>
    </source>
</evidence>
<dbReference type="Proteomes" id="UP000034076">
    <property type="component" value="Unassembled WGS sequence"/>
</dbReference>
<sequence>MVMKDNTENRRTKRSAQGGGTMRKRADGIWEGRYTVGRDPGTGKQIQKSVYAKTQKEVRKKLQQATTAIDDGMYIEPSKMTVKQWLDIWYKEYTGQLKPRTRTEYKAQIDNHISTALGAVKLQALNAHIIQSFYNKLHHGTKDKKGLSPKTVKNVHGILHRALEQAVEIGYIKYNAANACKLPRITKAEIQPLDDMGIAEFLNAIEGNRFERVFTVGVFTGLRQSEILGLTWDCIDFKKGTIYVYRQLQRLGKKDYAFGSLKNNKSRTLSPAPEVMKILRKQDIDQKKWKLKAGTAWEPWQNEQLVFTNELGGHLLHQTVYKNFKRIMTKIGKPDTRFHDLRHTYAVASIEAGDDIKTIQENLGHHAAAFTLDTYGHVTETMKKDSSQRMQNYINSVKGKLERKP</sequence>
<proteinExistence type="inferred from homology"/>
<dbReference type="PROSITE" id="PS51898">
    <property type="entry name" value="TYR_RECOMBINASE"/>
    <property type="match status" value="1"/>
</dbReference>
<evidence type="ECO:0000313" key="11">
    <source>
        <dbReference type="Proteomes" id="UP000034076"/>
    </source>
</evidence>
<dbReference type="InterPro" id="IPR011010">
    <property type="entry name" value="DNA_brk_join_enz"/>
</dbReference>
<dbReference type="Pfam" id="PF14659">
    <property type="entry name" value="Phage_int_SAM_3"/>
    <property type="match status" value="1"/>
</dbReference>
<dbReference type="PANTHER" id="PTHR30349">
    <property type="entry name" value="PHAGE INTEGRASE-RELATED"/>
    <property type="match status" value="1"/>
</dbReference>
<dbReference type="PANTHER" id="PTHR30349:SF91">
    <property type="entry name" value="INTA PROTEIN"/>
    <property type="match status" value="1"/>
</dbReference>
<gene>
    <name evidence="10" type="ORF">CHK_1124</name>
</gene>
<dbReference type="Pfam" id="PF00589">
    <property type="entry name" value="Phage_integrase"/>
    <property type="match status" value="1"/>
</dbReference>
<dbReference type="PATRIC" id="fig|270498.16.peg.82"/>
<keyword evidence="4 6" id="KW-0238">DNA-binding</keyword>
<dbReference type="CDD" id="cd01189">
    <property type="entry name" value="INT_ICEBs1_C_like"/>
    <property type="match status" value="1"/>
</dbReference>
<evidence type="ECO:0000313" key="10">
    <source>
        <dbReference type="EMBL" id="KKI51336.1"/>
    </source>
</evidence>
<dbReference type="AlphaFoldDB" id="A0A0M2NK43"/>
<evidence type="ECO:0000259" key="8">
    <source>
        <dbReference type="PROSITE" id="PS51898"/>
    </source>
</evidence>
<dbReference type="Gene3D" id="1.10.150.130">
    <property type="match status" value="1"/>
</dbReference>
<evidence type="ECO:0000256" key="1">
    <source>
        <dbReference type="ARBA" id="ARBA00003283"/>
    </source>
</evidence>
<dbReference type="STRING" id="270498.CHK_1124"/>
<dbReference type="InterPro" id="IPR044068">
    <property type="entry name" value="CB"/>
</dbReference>
<keyword evidence="3" id="KW-0229">DNA integration</keyword>
<organism evidence="10 11">
    <name type="scientific">Christensenella hongkongensis</name>
    <dbReference type="NCBI Taxonomy" id="270498"/>
    <lineage>
        <taxon>Bacteria</taxon>
        <taxon>Bacillati</taxon>
        <taxon>Bacillota</taxon>
        <taxon>Clostridia</taxon>
        <taxon>Christensenellales</taxon>
        <taxon>Christensenellaceae</taxon>
        <taxon>Christensenella</taxon>
    </lineage>
</organism>
<dbReference type="InterPro" id="IPR002104">
    <property type="entry name" value="Integrase_catalytic"/>
</dbReference>
<dbReference type="SUPFAM" id="SSF56349">
    <property type="entry name" value="DNA breaking-rejoining enzymes"/>
    <property type="match status" value="1"/>
</dbReference>
<dbReference type="InterPro" id="IPR004107">
    <property type="entry name" value="Integrase_SAM-like_N"/>
</dbReference>
<name>A0A0M2NK43_9FIRM</name>
<feature type="domain" description="Tyr recombinase" evidence="8">
    <location>
        <begin position="188"/>
        <end position="388"/>
    </location>
</feature>
<dbReference type="EMBL" id="LAYJ01000078">
    <property type="protein sequence ID" value="KKI51336.1"/>
    <property type="molecule type" value="Genomic_DNA"/>
</dbReference>
<dbReference type="GO" id="GO:0015074">
    <property type="term" value="P:DNA integration"/>
    <property type="evidence" value="ECO:0007669"/>
    <property type="project" value="UniProtKB-KW"/>
</dbReference>